<reference evidence="2" key="2">
    <citation type="submission" date="2015-01" db="EMBL/GenBank/DDBJ databases">
        <title>Evolutionary Origins and Diversification of the Mycorrhizal Mutualists.</title>
        <authorList>
            <consortium name="DOE Joint Genome Institute"/>
            <consortium name="Mycorrhizal Genomics Consortium"/>
            <person name="Kohler A."/>
            <person name="Kuo A."/>
            <person name="Nagy L.G."/>
            <person name="Floudas D."/>
            <person name="Copeland A."/>
            <person name="Barry K.W."/>
            <person name="Cichocki N."/>
            <person name="Veneault-Fourrey C."/>
            <person name="LaButti K."/>
            <person name="Lindquist E.A."/>
            <person name="Lipzen A."/>
            <person name="Lundell T."/>
            <person name="Morin E."/>
            <person name="Murat C."/>
            <person name="Riley R."/>
            <person name="Ohm R."/>
            <person name="Sun H."/>
            <person name="Tunlid A."/>
            <person name="Henrissat B."/>
            <person name="Grigoriev I.V."/>
            <person name="Hibbett D.S."/>
            <person name="Martin F."/>
        </authorList>
    </citation>
    <scope>NUCLEOTIDE SEQUENCE [LARGE SCALE GENOMIC DNA]</scope>
    <source>
        <strain evidence="2">F 1598</strain>
    </source>
</reference>
<name>A0A0C3C269_PILCF</name>
<proteinExistence type="predicted"/>
<accession>A0A0C3C269</accession>
<evidence type="ECO:0000313" key="1">
    <source>
        <dbReference type="EMBL" id="KIM83592.1"/>
    </source>
</evidence>
<dbReference type="HOGENOM" id="CLU_1372664_0_0_1"/>
<sequence length="199" mass="22202">MFARESSTRDLEAFIKLARGYTGHLYCQSRSKLPIQPGKHGCQWDLYLLISFHLQHHRVPATVVGIYGTLSQLPLHSGHPFRFSSARPAFANGNTLASRSNGSPSRPNSHNVTPSLCDCKNTTYHSRSTSHVCISKLTRFDCGIRSSSVEVQIILQPVVDIKFKERLGGLMVVIGMLGRGRWTIQIRLILMSRVTSTPK</sequence>
<gene>
    <name evidence="1" type="ORF">PILCRDRAFT_430009</name>
</gene>
<reference evidence="1 2" key="1">
    <citation type="submission" date="2014-04" db="EMBL/GenBank/DDBJ databases">
        <authorList>
            <consortium name="DOE Joint Genome Institute"/>
            <person name="Kuo A."/>
            <person name="Tarkka M."/>
            <person name="Buscot F."/>
            <person name="Kohler A."/>
            <person name="Nagy L.G."/>
            <person name="Floudas D."/>
            <person name="Copeland A."/>
            <person name="Barry K.W."/>
            <person name="Cichocki N."/>
            <person name="Veneault-Fourrey C."/>
            <person name="LaButti K."/>
            <person name="Lindquist E.A."/>
            <person name="Lipzen A."/>
            <person name="Lundell T."/>
            <person name="Morin E."/>
            <person name="Murat C."/>
            <person name="Sun H."/>
            <person name="Tunlid A."/>
            <person name="Henrissat B."/>
            <person name="Grigoriev I.V."/>
            <person name="Hibbett D.S."/>
            <person name="Martin F."/>
            <person name="Nordberg H.P."/>
            <person name="Cantor M.N."/>
            <person name="Hua S.X."/>
        </authorList>
    </citation>
    <scope>NUCLEOTIDE SEQUENCE [LARGE SCALE GENOMIC DNA]</scope>
    <source>
        <strain evidence="1 2">F 1598</strain>
    </source>
</reference>
<keyword evidence="2" id="KW-1185">Reference proteome</keyword>
<dbReference type="AlphaFoldDB" id="A0A0C3C269"/>
<organism evidence="1 2">
    <name type="scientific">Piloderma croceum (strain F 1598)</name>
    <dbReference type="NCBI Taxonomy" id="765440"/>
    <lineage>
        <taxon>Eukaryota</taxon>
        <taxon>Fungi</taxon>
        <taxon>Dikarya</taxon>
        <taxon>Basidiomycota</taxon>
        <taxon>Agaricomycotina</taxon>
        <taxon>Agaricomycetes</taxon>
        <taxon>Agaricomycetidae</taxon>
        <taxon>Atheliales</taxon>
        <taxon>Atheliaceae</taxon>
        <taxon>Piloderma</taxon>
    </lineage>
</organism>
<evidence type="ECO:0000313" key="2">
    <source>
        <dbReference type="Proteomes" id="UP000054166"/>
    </source>
</evidence>
<dbReference type="Proteomes" id="UP000054166">
    <property type="component" value="Unassembled WGS sequence"/>
</dbReference>
<dbReference type="InParanoid" id="A0A0C3C269"/>
<dbReference type="EMBL" id="KN832990">
    <property type="protein sequence ID" value="KIM83592.1"/>
    <property type="molecule type" value="Genomic_DNA"/>
</dbReference>
<protein>
    <submittedName>
        <fullName evidence="1">Uncharacterized protein</fullName>
    </submittedName>
</protein>